<keyword evidence="5" id="KW-1185">Reference proteome</keyword>
<feature type="compositionally biased region" description="Basic and acidic residues" evidence="2">
    <location>
        <begin position="82"/>
        <end position="100"/>
    </location>
</feature>
<dbReference type="InterPro" id="IPR027516">
    <property type="entry name" value="EIF3C"/>
</dbReference>
<feature type="region of interest" description="Disordered" evidence="2">
    <location>
        <begin position="40"/>
        <end position="100"/>
    </location>
</feature>
<name>A0A1E5W8F5_9POAL</name>
<dbReference type="Pfam" id="PF05470">
    <property type="entry name" value="eIF-3c_N"/>
    <property type="match status" value="1"/>
</dbReference>
<accession>A0A1E5W8F5</accession>
<dbReference type="GO" id="GO:0003723">
    <property type="term" value="F:RNA binding"/>
    <property type="evidence" value="ECO:0007669"/>
    <property type="project" value="InterPro"/>
</dbReference>
<dbReference type="PANTHER" id="PTHR13937">
    <property type="entry name" value="EUKARYOTIC TRANSLATION INITATION FACTOR 3, SUBUNIT 8 EIF3S8 -RELATED"/>
    <property type="match status" value="1"/>
</dbReference>
<evidence type="ECO:0000256" key="2">
    <source>
        <dbReference type="SAM" id="MobiDB-lite"/>
    </source>
</evidence>
<dbReference type="GO" id="GO:0003743">
    <property type="term" value="F:translation initiation factor activity"/>
    <property type="evidence" value="ECO:0007669"/>
    <property type="project" value="UniProtKB-KW"/>
</dbReference>
<dbReference type="EMBL" id="LWDX02018132">
    <property type="protein sequence ID" value="OEL33635.1"/>
    <property type="molecule type" value="Genomic_DNA"/>
</dbReference>
<gene>
    <name evidence="4" type="ORF">BAE44_0005347</name>
</gene>
<dbReference type="STRING" id="888268.A0A1E5W8F5"/>
<evidence type="ECO:0000313" key="5">
    <source>
        <dbReference type="Proteomes" id="UP000095767"/>
    </source>
</evidence>
<keyword evidence="1" id="KW-0175">Coiled coil</keyword>
<dbReference type="AlphaFoldDB" id="A0A1E5W8F5"/>
<comment type="caution">
    <text evidence="4">The sequence shown here is derived from an EMBL/GenBank/DDBJ whole genome shotgun (WGS) entry which is preliminary data.</text>
</comment>
<dbReference type="PANTHER" id="PTHR13937:SF5">
    <property type="entry name" value="EUKARYOTIC TRANSLATION INITIATION FACTOR 3 SUBUNIT C"/>
    <property type="match status" value="1"/>
</dbReference>
<protein>
    <submittedName>
        <fullName evidence="4">Eukaryotic translation initiation factor 3 subunit C</fullName>
    </submittedName>
</protein>
<reference evidence="4 5" key="1">
    <citation type="submission" date="2016-09" db="EMBL/GenBank/DDBJ databases">
        <title>The draft genome of Dichanthelium oligosanthes: A C3 panicoid grass species.</title>
        <authorList>
            <person name="Studer A.J."/>
            <person name="Schnable J.C."/>
            <person name="Brutnell T.P."/>
        </authorList>
    </citation>
    <scope>NUCLEOTIDE SEQUENCE [LARGE SCALE GENOMIC DNA]</scope>
    <source>
        <strain evidence="5">cv. Kellogg 1175</strain>
        <tissue evidence="4">Leaf</tissue>
    </source>
</reference>
<organism evidence="4 5">
    <name type="scientific">Dichanthelium oligosanthes</name>
    <dbReference type="NCBI Taxonomy" id="888268"/>
    <lineage>
        <taxon>Eukaryota</taxon>
        <taxon>Viridiplantae</taxon>
        <taxon>Streptophyta</taxon>
        <taxon>Embryophyta</taxon>
        <taxon>Tracheophyta</taxon>
        <taxon>Spermatophyta</taxon>
        <taxon>Magnoliopsida</taxon>
        <taxon>Liliopsida</taxon>
        <taxon>Poales</taxon>
        <taxon>Poaceae</taxon>
        <taxon>PACMAD clade</taxon>
        <taxon>Panicoideae</taxon>
        <taxon>Panicodae</taxon>
        <taxon>Paniceae</taxon>
        <taxon>Dichantheliinae</taxon>
        <taxon>Dichanthelium</taxon>
    </lineage>
</organism>
<dbReference type="Proteomes" id="UP000095767">
    <property type="component" value="Unassembled WGS sequence"/>
</dbReference>
<dbReference type="GO" id="GO:0031369">
    <property type="term" value="F:translation initiation factor binding"/>
    <property type="evidence" value="ECO:0007669"/>
    <property type="project" value="InterPro"/>
</dbReference>
<proteinExistence type="predicted"/>
<evidence type="ECO:0000256" key="1">
    <source>
        <dbReference type="SAM" id="Coils"/>
    </source>
</evidence>
<evidence type="ECO:0000313" key="4">
    <source>
        <dbReference type="EMBL" id="OEL33635.1"/>
    </source>
</evidence>
<feature type="domain" description="Eukaryotic translation initiation factor 3 subunit C N-terminal" evidence="3">
    <location>
        <begin position="1"/>
        <end position="125"/>
    </location>
</feature>
<dbReference type="GO" id="GO:0005852">
    <property type="term" value="C:eukaryotic translation initiation factor 3 complex"/>
    <property type="evidence" value="ECO:0007669"/>
    <property type="project" value="InterPro"/>
</dbReference>
<dbReference type="InterPro" id="IPR008905">
    <property type="entry name" value="EIF3C_N_dom"/>
</dbReference>
<keyword evidence="4" id="KW-0648">Protein biosynthesis</keyword>
<keyword evidence="4" id="KW-0396">Initiation factor</keyword>
<sequence>MNSSNATKLNSMKENLKKNNKQYAELILKCRQNSECFYKEDANDKGKDDSDDEYDSDQNVDTNRLASDEREDNNHGDSQNEEPWKKIDNKDNPMHKQFSKDPSEITWEIVDKKLKEIVASRGKKAQFDINPSLLGHMPISVWKSCANNILRMLDILQQYPNIAIDNVVEPAEKETCNGADYDGTIHVSGDLAASLRDWTRVFQEFAVR</sequence>
<dbReference type="OrthoDB" id="29647at2759"/>
<evidence type="ECO:0000259" key="3">
    <source>
        <dbReference type="Pfam" id="PF05470"/>
    </source>
</evidence>
<feature type="compositionally biased region" description="Acidic residues" evidence="2">
    <location>
        <begin position="49"/>
        <end position="58"/>
    </location>
</feature>
<feature type="coiled-coil region" evidence="1">
    <location>
        <begin position="6"/>
        <end position="33"/>
    </location>
</feature>
<feature type="compositionally biased region" description="Basic and acidic residues" evidence="2">
    <location>
        <begin position="66"/>
        <end position="75"/>
    </location>
</feature>